<name>A0ABU5EQ01_9FLAO</name>
<evidence type="ECO:0000313" key="2">
    <source>
        <dbReference type="EMBL" id="MDY2588535.1"/>
    </source>
</evidence>
<evidence type="ECO:0000256" key="1">
    <source>
        <dbReference type="SAM" id="Phobius"/>
    </source>
</evidence>
<dbReference type="InterPro" id="IPR045749">
    <property type="entry name" value="DUF6090"/>
</dbReference>
<comment type="caution">
    <text evidence="2">The sequence shown here is derived from an EMBL/GenBank/DDBJ whole genome shotgun (WGS) entry which is preliminary data.</text>
</comment>
<keyword evidence="3" id="KW-1185">Reference proteome</keyword>
<dbReference type="EMBL" id="JAXDAE010000030">
    <property type="protein sequence ID" value="MDY2588535.1"/>
    <property type="molecule type" value="Genomic_DNA"/>
</dbReference>
<protein>
    <submittedName>
        <fullName evidence="2">DUF6090 family protein</fullName>
    </submittedName>
</protein>
<feature type="transmembrane region" description="Helical" evidence="1">
    <location>
        <begin position="12"/>
        <end position="30"/>
    </location>
</feature>
<sequence length="234" mass="27533">MEKNKIGKYVKYAIGEIILVMIGILLALQINNWNNDRIERKLESNILSEIQVNLEKDVINLTSKIDFNENQIKHNTVILEHLVRKTPLTDSLRFSYARLSGRGTFEPITVAYENLKSKGIDIIHNDSLRIAISELYDFKYFYVTEDLRMDYEPIKNLHMSEIYKNVKSVFSDGKNQRLSEPVNLSEAQNNIYFQEALKRAIAFYNWMNYNYDRAIKENKDVQERIKAELGQREK</sequence>
<proteinExistence type="predicted"/>
<dbReference type="Proteomes" id="UP001285855">
    <property type="component" value="Unassembled WGS sequence"/>
</dbReference>
<keyword evidence="1" id="KW-1133">Transmembrane helix</keyword>
<gene>
    <name evidence="2" type="ORF">SNF14_14420</name>
</gene>
<evidence type="ECO:0000313" key="3">
    <source>
        <dbReference type="Proteomes" id="UP001285855"/>
    </source>
</evidence>
<reference evidence="2 3" key="1">
    <citation type="submission" date="2023-11" db="EMBL/GenBank/DDBJ databases">
        <title>Winogradskyella pelagius sp. nov., isolated from coastal sediment.</title>
        <authorList>
            <person name="Li F."/>
        </authorList>
    </citation>
    <scope>NUCLEOTIDE SEQUENCE [LARGE SCALE GENOMIC DNA]</scope>
    <source>
        <strain evidence="2 3">KCTC 23502</strain>
    </source>
</reference>
<accession>A0ABU5EQ01</accession>
<dbReference type="RefSeq" id="WP_320556877.1">
    <property type="nucleotide sequence ID" value="NZ_JAXDAE010000030.1"/>
</dbReference>
<keyword evidence="1" id="KW-0812">Transmembrane</keyword>
<keyword evidence="1" id="KW-0472">Membrane</keyword>
<dbReference type="Pfam" id="PF19578">
    <property type="entry name" value="DUF6090"/>
    <property type="match status" value="1"/>
</dbReference>
<organism evidence="2 3">
    <name type="scientific">Winogradskyella aquimaris</name>
    <dbReference type="NCBI Taxonomy" id="864074"/>
    <lineage>
        <taxon>Bacteria</taxon>
        <taxon>Pseudomonadati</taxon>
        <taxon>Bacteroidota</taxon>
        <taxon>Flavobacteriia</taxon>
        <taxon>Flavobacteriales</taxon>
        <taxon>Flavobacteriaceae</taxon>
        <taxon>Winogradskyella</taxon>
    </lineage>
</organism>